<accession>A0A2P7STF0</accession>
<proteinExistence type="predicted"/>
<organism evidence="1 2">
    <name type="scientific">Kumtagia ephedrae</name>
    <dbReference type="NCBI Taxonomy" id="2116701"/>
    <lineage>
        <taxon>Bacteria</taxon>
        <taxon>Pseudomonadati</taxon>
        <taxon>Pseudomonadota</taxon>
        <taxon>Alphaproteobacteria</taxon>
        <taxon>Hyphomicrobiales</taxon>
        <taxon>Phyllobacteriaceae</taxon>
        <taxon>Kumtagia</taxon>
    </lineage>
</organism>
<evidence type="ECO:0000313" key="1">
    <source>
        <dbReference type="EMBL" id="PSJ65769.1"/>
    </source>
</evidence>
<dbReference type="RefSeq" id="WP_106770311.1">
    <property type="nucleotide sequence ID" value="NZ_PXYK01000001.1"/>
</dbReference>
<dbReference type="OrthoDB" id="8454620at2"/>
<sequence>MRNSSLQFEAAAQGFLVGRDFDGRWVARDEQGHIGGVFVDRAAAIHFALAESNHRPGAIRLVPALSLFN</sequence>
<dbReference type="AlphaFoldDB" id="A0A2P7STF0"/>
<evidence type="ECO:0000313" key="2">
    <source>
        <dbReference type="Proteomes" id="UP000241229"/>
    </source>
</evidence>
<name>A0A2P7STF0_9HYPH</name>
<protein>
    <submittedName>
        <fullName evidence="1">Uncharacterized protein</fullName>
    </submittedName>
</protein>
<gene>
    <name evidence="1" type="ORF">C7I84_01205</name>
</gene>
<comment type="caution">
    <text evidence="1">The sequence shown here is derived from an EMBL/GenBank/DDBJ whole genome shotgun (WGS) entry which is preliminary data.</text>
</comment>
<dbReference type="EMBL" id="PXYK01000001">
    <property type="protein sequence ID" value="PSJ65769.1"/>
    <property type="molecule type" value="Genomic_DNA"/>
</dbReference>
<keyword evidence="2" id="KW-1185">Reference proteome</keyword>
<reference evidence="1 2" key="1">
    <citation type="submission" date="2018-03" db="EMBL/GenBank/DDBJ databases">
        <title>The draft genome of Mesorhizobium sp. 6GN-30.</title>
        <authorList>
            <person name="Liu L."/>
            <person name="Li L."/>
            <person name="Wang T."/>
            <person name="Zhang X."/>
            <person name="Liang L."/>
        </authorList>
    </citation>
    <scope>NUCLEOTIDE SEQUENCE [LARGE SCALE GENOMIC DNA]</scope>
    <source>
        <strain evidence="1 2">6GN30</strain>
    </source>
</reference>
<dbReference type="Proteomes" id="UP000241229">
    <property type="component" value="Unassembled WGS sequence"/>
</dbReference>